<dbReference type="Proteomes" id="UP001054945">
    <property type="component" value="Unassembled WGS sequence"/>
</dbReference>
<keyword evidence="2" id="KW-1185">Reference proteome</keyword>
<reference evidence="1 2" key="1">
    <citation type="submission" date="2021-06" db="EMBL/GenBank/DDBJ databases">
        <title>Caerostris extrusa draft genome.</title>
        <authorList>
            <person name="Kono N."/>
            <person name="Arakawa K."/>
        </authorList>
    </citation>
    <scope>NUCLEOTIDE SEQUENCE [LARGE SCALE GENOMIC DNA]</scope>
</reference>
<accession>A0AAV4WXG2</accession>
<gene>
    <name evidence="1" type="ORF">CEXT_256821</name>
</gene>
<dbReference type="EMBL" id="BPLR01016872">
    <property type="protein sequence ID" value="GIY87013.1"/>
    <property type="molecule type" value="Genomic_DNA"/>
</dbReference>
<comment type="caution">
    <text evidence="1">The sequence shown here is derived from an EMBL/GenBank/DDBJ whole genome shotgun (WGS) entry which is preliminary data.</text>
</comment>
<organism evidence="1 2">
    <name type="scientific">Caerostris extrusa</name>
    <name type="common">Bark spider</name>
    <name type="synonym">Caerostris bankana</name>
    <dbReference type="NCBI Taxonomy" id="172846"/>
    <lineage>
        <taxon>Eukaryota</taxon>
        <taxon>Metazoa</taxon>
        <taxon>Ecdysozoa</taxon>
        <taxon>Arthropoda</taxon>
        <taxon>Chelicerata</taxon>
        <taxon>Arachnida</taxon>
        <taxon>Araneae</taxon>
        <taxon>Araneomorphae</taxon>
        <taxon>Entelegynae</taxon>
        <taxon>Araneoidea</taxon>
        <taxon>Araneidae</taxon>
        <taxon>Caerostris</taxon>
    </lineage>
</organism>
<proteinExistence type="predicted"/>
<sequence>MCYSDTGVSIVRRICKCQRRYAGRAGLSDERSHRLISCEESISADPHWHFTPKFTRDSNRIETRSIDPS</sequence>
<evidence type="ECO:0000313" key="2">
    <source>
        <dbReference type="Proteomes" id="UP001054945"/>
    </source>
</evidence>
<protein>
    <submittedName>
        <fullName evidence="1">Uncharacterized protein</fullName>
    </submittedName>
</protein>
<name>A0AAV4WXG2_CAEEX</name>
<evidence type="ECO:0000313" key="1">
    <source>
        <dbReference type="EMBL" id="GIY87013.1"/>
    </source>
</evidence>
<dbReference type="AlphaFoldDB" id="A0AAV4WXG2"/>